<evidence type="ECO:0000256" key="3">
    <source>
        <dbReference type="ARBA" id="ARBA00022777"/>
    </source>
</evidence>
<proteinExistence type="predicted"/>
<organism evidence="8 9">
    <name type="scientific">Glycomyces mayteni</name>
    <dbReference type="NCBI Taxonomy" id="543887"/>
    <lineage>
        <taxon>Bacteria</taxon>
        <taxon>Bacillati</taxon>
        <taxon>Actinomycetota</taxon>
        <taxon>Actinomycetes</taxon>
        <taxon>Glycomycetales</taxon>
        <taxon>Glycomycetaceae</taxon>
        <taxon>Glycomyces</taxon>
    </lineage>
</organism>
<dbReference type="Gene3D" id="1.10.510.10">
    <property type="entry name" value="Transferase(Phosphotransferase) domain 1"/>
    <property type="match status" value="1"/>
</dbReference>
<evidence type="ECO:0000256" key="4">
    <source>
        <dbReference type="ARBA" id="ARBA00022840"/>
    </source>
</evidence>
<dbReference type="PANTHER" id="PTHR43289:SF34">
    <property type="entry name" value="SERINE_THREONINE-PROTEIN KINASE YBDM-RELATED"/>
    <property type="match status" value="1"/>
</dbReference>
<keyword evidence="1 8" id="KW-0808">Transferase</keyword>
<dbReference type="GO" id="GO:0004674">
    <property type="term" value="F:protein serine/threonine kinase activity"/>
    <property type="evidence" value="ECO:0007669"/>
    <property type="project" value="UniProtKB-EC"/>
</dbReference>
<gene>
    <name evidence="8" type="ORF">ACFQS3_09420</name>
</gene>
<feature type="domain" description="Protein kinase" evidence="7">
    <location>
        <begin position="15"/>
        <end position="274"/>
    </location>
</feature>
<keyword evidence="9" id="KW-1185">Reference proteome</keyword>
<protein>
    <submittedName>
        <fullName evidence="8">Serine/threonine-protein kinase</fullName>
        <ecNumber evidence="8">2.7.11.1</ecNumber>
    </submittedName>
</protein>
<evidence type="ECO:0000256" key="2">
    <source>
        <dbReference type="ARBA" id="ARBA00022741"/>
    </source>
</evidence>
<evidence type="ECO:0000313" key="9">
    <source>
        <dbReference type="Proteomes" id="UP001596470"/>
    </source>
</evidence>
<comment type="caution">
    <text evidence="8">The sequence shown here is derived from an EMBL/GenBank/DDBJ whole genome shotgun (WGS) entry which is preliminary data.</text>
</comment>
<feature type="region of interest" description="Disordered" evidence="6">
    <location>
        <begin position="299"/>
        <end position="344"/>
    </location>
</feature>
<dbReference type="PROSITE" id="PS00108">
    <property type="entry name" value="PROTEIN_KINASE_ST"/>
    <property type="match status" value="1"/>
</dbReference>
<feature type="compositionally biased region" description="Pro residues" evidence="6">
    <location>
        <begin position="318"/>
        <end position="344"/>
    </location>
</feature>
<evidence type="ECO:0000313" key="8">
    <source>
        <dbReference type="EMBL" id="MFC6957414.1"/>
    </source>
</evidence>
<dbReference type="EMBL" id="JBHSYS010000002">
    <property type="protein sequence ID" value="MFC6957414.1"/>
    <property type="molecule type" value="Genomic_DNA"/>
</dbReference>
<dbReference type="SMART" id="SM00220">
    <property type="entry name" value="S_TKc"/>
    <property type="match status" value="1"/>
</dbReference>
<dbReference type="PROSITE" id="PS00107">
    <property type="entry name" value="PROTEIN_KINASE_ATP"/>
    <property type="match status" value="1"/>
</dbReference>
<dbReference type="InterPro" id="IPR000719">
    <property type="entry name" value="Prot_kinase_dom"/>
</dbReference>
<accession>A0ABW2D5J0</accession>
<feature type="binding site" evidence="5">
    <location>
        <position position="43"/>
    </location>
    <ligand>
        <name>ATP</name>
        <dbReference type="ChEBI" id="CHEBI:30616"/>
    </ligand>
</feature>
<evidence type="ECO:0000256" key="1">
    <source>
        <dbReference type="ARBA" id="ARBA00022679"/>
    </source>
</evidence>
<keyword evidence="2 5" id="KW-0547">Nucleotide-binding</keyword>
<reference evidence="9" key="1">
    <citation type="journal article" date="2019" name="Int. J. Syst. Evol. Microbiol.">
        <title>The Global Catalogue of Microorganisms (GCM) 10K type strain sequencing project: providing services to taxonomists for standard genome sequencing and annotation.</title>
        <authorList>
            <consortium name="The Broad Institute Genomics Platform"/>
            <consortium name="The Broad Institute Genome Sequencing Center for Infectious Disease"/>
            <person name="Wu L."/>
            <person name="Ma J."/>
        </authorList>
    </citation>
    <scope>NUCLEOTIDE SEQUENCE [LARGE SCALE GENOMIC DNA]</scope>
    <source>
        <strain evidence="9">KACC 12634</strain>
    </source>
</reference>
<name>A0ABW2D5J0_9ACTN</name>
<dbReference type="Gene3D" id="3.30.200.20">
    <property type="entry name" value="Phosphorylase Kinase, domain 1"/>
    <property type="match status" value="1"/>
</dbReference>
<dbReference type="InterPro" id="IPR017441">
    <property type="entry name" value="Protein_kinase_ATP_BS"/>
</dbReference>
<evidence type="ECO:0000259" key="7">
    <source>
        <dbReference type="PROSITE" id="PS50011"/>
    </source>
</evidence>
<dbReference type="RefSeq" id="WP_382348966.1">
    <property type="nucleotide sequence ID" value="NZ_JBHMBP010000002.1"/>
</dbReference>
<dbReference type="CDD" id="cd14014">
    <property type="entry name" value="STKc_PknB_like"/>
    <property type="match status" value="1"/>
</dbReference>
<dbReference type="InterPro" id="IPR008271">
    <property type="entry name" value="Ser/Thr_kinase_AS"/>
</dbReference>
<keyword evidence="3 8" id="KW-0418">Kinase</keyword>
<dbReference type="EC" id="2.7.11.1" evidence="8"/>
<sequence length="479" mass="51076">MQPLSSTDPDRIGPYRVYAELGRGAMGRVLLGAGADGRLVAVKVVREWLVEDEEFLARFREEVRKSRQVSGLYTAAVVGAGPDAPVPWLASEYLRGPTLDEAVKAAGPLPEAAAIRLAAGLASALASIHAAGVIHRDLKPGNVILESSGPRVIDFGIARAAEGSDLTRTGALIGTPGFMSPEQTRSQPLTAASDVFSLGSVLVLACTGTGPFSGASTLDTMNNVVRAAPDLSGVPARVRALATRCLAPDPADRPTPAGLLDLIGPLAPSSRPWPEAIASLEDEQQRRIALLLDGVEEHPTRVDTGPTMVTDPHRPTWVRPPEPGPTATPPVRPTPRPTPPVRPAPDPNAQARMGAGAAIVLVCAVIAGLVWYADRDSEVEEPSSDYTDSETYEDTWTTSEPGEHEVYVQECMWDGYDEAECEVSWGSDPSYTWTGQLYGGGPSERDVYLDECAADGYSDEECESSWYADPSYTWTGELF</sequence>
<dbReference type="SUPFAM" id="SSF56112">
    <property type="entry name" value="Protein kinase-like (PK-like)"/>
    <property type="match status" value="1"/>
</dbReference>
<dbReference type="InterPro" id="IPR011009">
    <property type="entry name" value="Kinase-like_dom_sf"/>
</dbReference>
<dbReference type="PANTHER" id="PTHR43289">
    <property type="entry name" value="MITOGEN-ACTIVATED PROTEIN KINASE KINASE KINASE 20-RELATED"/>
    <property type="match status" value="1"/>
</dbReference>
<evidence type="ECO:0000256" key="5">
    <source>
        <dbReference type="PROSITE-ProRule" id="PRU10141"/>
    </source>
</evidence>
<evidence type="ECO:0000256" key="6">
    <source>
        <dbReference type="SAM" id="MobiDB-lite"/>
    </source>
</evidence>
<dbReference type="Proteomes" id="UP001596470">
    <property type="component" value="Unassembled WGS sequence"/>
</dbReference>
<dbReference type="Pfam" id="PF00069">
    <property type="entry name" value="Pkinase"/>
    <property type="match status" value="1"/>
</dbReference>
<keyword evidence="4 5" id="KW-0067">ATP-binding</keyword>
<dbReference type="PROSITE" id="PS50011">
    <property type="entry name" value="PROTEIN_KINASE_DOM"/>
    <property type="match status" value="1"/>
</dbReference>